<keyword evidence="3" id="KW-1185">Reference proteome</keyword>
<feature type="region of interest" description="Disordered" evidence="1">
    <location>
        <begin position="201"/>
        <end position="273"/>
    </location>
</feature>
<evidence type="ECO:0000313" key="3">
    <source>
        <dbReference type="Proteomes" id="UP001187415"/>
    </source>
</evidence>
<gene>
    <name evidence="2" type="ORF">Q5P01_000431</name>
</gene>
<organism evidence="2 3">
    <name type="scientific">Channa striata</name>
    <name type="common">Snakehead murrel</name>
    <name type="synonym">Ophicephalus striatus</name>
    <dbReference type="NCBI Taxonomy" id="64152"/>
    <lineage>
        <taxon>Eukaryota</taxon>
        <taxon>Metazoa</taxon>
        <taxon>Chordata</taxon>
        <taxon>Craniata</taxon>
        <taxon>Vertebrata</taxon>
        <taxon>Euteleostomi</taxon>
        <taxon>Actinopterygii</taxon>
        <taxon>Neopterygii</taxon>
        <taxon>Teleostei</taxon>
        <taxon>Neoteleostei</taxon>
        <taxon>Acanthomorphata</taxon>
        <taxon>Anabantaria</taxon>
        <taxon>Anabantiformes</taxon>
        <taxon>Channoidei</taxon>
        <taxon>Channidae</taxon>
        <taxon>Channa</taxon>
    </lineage>
</organism>
<reference evidence="2" key="1">
    <citation type="submission" date="2023-07" db="EMBL/GenBank/DDBJ databases">
        <title>Chromosome-level Genome Assembly of Striped Snakehead (Channa striata).</title>
        <authorList>
            <person name="Liu H."/>
        </authorList>
    </citation>
    <scope>NUCLEOTIDE SEQUENCE</scope>
    <source>
        <strain evidence="2">Gz</strain>
        <tissue evidence="2">Muscle</tissue>
    </source>
</reference>
<sequence>MPLSTGAEGPREPNGNAEETARRLTQSFYNASDRHPLSLEVGRLFQASTTLNYIVANTAPGTRLNGSCCSTSRPGEGKSYANNVLNCQFKQVKGCIETPRPSLRKPSSTSAEERHARVMIDDATSPTKNIKALDKESNVIPNTLKNLLTRSVLRATVSRDANSGKVDTASITPHNRASWNTNTLGFVSDAAADRRVIMESEFPTHDANTQLQAASGHRGETENGQAGRRAPVQAEPDSVSHDDSRVRDHAVRRRFDAPGRAARRPSTPVTSRCTGPRVGRVSFCINQLVFAEAMKLACHFVFDDGSPRGPRSRTKAFPT</sequence>
<evidence type="ECO:0000313" key="2">
    <source>
        <dbReference type="EMBL" id="KAK2810142.1"/>
    </source>
</evidence>
<name>A0AA88LLT2_CHASR</name>
<evidence type="ECO:0000256" key="1">
    <source>
        <dbReference type="SAM" id="MobiDB-lite"/>
    </source>
</evidence>
<protein>
    <submittedName>
        <fullName evidence="2">Uncharacterized protein</fullName>
    </submittedName>
</protein>
<dbReference type="AlphaFoldDB" id="A0AA88LLT2"/>
<comment type="caution">
    <text evidence="2">The sequence shown here is derived from an EMBL/GenBank/DDBJ whole genome shotgun (WGS) entry which is preliminary data.</text>
</comment>
<accession>A0AA88LLT2</accession>
<proteinExistence type="predicted"/>
<feature type="compositionally biased region" description="Basic and acidic residues" evidence="1">
    <location>
        <begin position="238"/>
        <end position="257"/>
    </location>
</feature>
<dbReference type="EMBL" id="JAUPFM010000251">
    <property type="protein sequence ID" value="KAK2810142.1"/>
    <property type="molecule type" value="Genomic_DNA"/>
</dbReference>
<dbReference type="Proteomes" id="UP001187415">
    <property type="component" value="Unassembled WGS sequence"/>
</dbReference>